<evidence type="ECO:0000259" key="3">
    <source>
        <dbReference type="Pfam" id="PF00501"/>
    </source>
</evidence>
<organism evidence="5 6">
    <name type="scientific">Arabis alpina</name>
    <name type="common">Alpine rock-cress</name>
    <dbReference type="NCBI Taxonomy" id="50452"/>
    <lineage>
        <taxon>Eukaryota</taxon>
        <taxon>Viridiplantae</taxon>
        <taxon>Streptophyta</taxon>
        <taxon>Embryophyta</taxon>
        <taxon>Tracheophyta</taxon>
        <taxon>Spermatophyta</taxon>
        <taxon>Magnoliopsida</taxon>
        <taxon>eudicotyledons</taxon>
        <taxon>Gunneridae</taxon>
        <taxon>Pentapetalae</taxon>
        <taxon>rosids</taxon>
        <taxon>malvids</taxon>
        <taxon>Brassicales</taxon>
        <taxon>Brassicaceae</taxon>
        <taxon>Arabideae</taxon>
        <taxon>Arabis</taxon>
    </lineage>
</organism>
<dbReference type="eggNOG" id="KOG1176">
    <property type="taxonomic scope" value="Eukaryota"/>
</dbReference>
<dbReference type="Proteomes" id="UP000029120">
    <property type="component" value="Chromosome 7"/>
</dbReference>
<evidence type="ECO:0000259" key="4">
    <source>
        <dbReference type="Pfam" id="PF13193"/>
    </source>
</evidence>
<dbReference type="Gramene" id="KFK29403">
    <property type="protein sequence ID" value="KFK29403"/>
    <property type="gene ID" value="AALP_AA7G129300"/>
</dbReference>
<accession>A0A087GHQ1</accession>
<dbReference type="InterPro" id="IPR000873">
    <property type="entry name" value="AMP-dep_synth/lig_dom"/>
</dbReference>
<dbReference type="EMBL" id="CM002875">
    <property type="protein sequence ID" value="KFK29403.1"/>
    <property type="molecule type" value="Genomic_DNA"/>
</dbReference>
<dbReference type="Pfam" id="PF00501">
    <property type="entry name" value="AMP-binding"/>
    <property type="match status" value="1"/>
</dbReference>
<reference evidence="6" key="1">
    <citation type="journal article" date="2015" name="Nat. Plants">
        <title>Genome expansion of Arabis alpina linked with retrotransposition and reduced symmetric DNA methylation.</title>
        <authorList>
            <person name="Willing E.M."/>
            <person name="Rawat V."/>
            <person name="Mandakova T."/>
            <person name="Maumus F."/>
            <person name="James G.V."/>
            <person name="Nordstroem K.J."/>
            <person name="Becker C."/>
            <person name="Warthmann N."/>
            <person name="Chica C."/>
            <person name="Szarzynska B."/>
            <person name="Zytnicki M."/>
            <person name="Albani M.C."/>
            <person name="Kiefer C."/>
            <person name="Bergonzi S."/>
            <person name="Castaings L."/>
            <person name="Mateos J.L."/>
            <person name="Berns M.C."/>
            <person name="Bujdoso N."/>
            <person name="Piofczyk T."/>
            <person name="de Lorenzo L."/>
            <person name="Barrero-Sicilia C."/>
            <person name="Mateos I."/>
            <person name="Piednoel M."/>
            <person name="Hagmann J."/>
            <person name="Chen-Min-Tao R."/>
            <person name="Iglesias-Fernandez R."/>
            <person name="Schuster S.C."/>
            <person name="Alonso-Blanco C."/>
            <person name="Roudier F."/>
            <person name="Carbonero P."/>
            <person name="Paz-Ares J."/>
            <person name="Davis S.J."/>
            <person name="Pecinka A."/>
            <person name="Quesneville H."/>
            <person name="Colot V."/>
            <person name="Lysak M.A."/>
            <person name="Weigel D."/>
            <person name="Coupland G."/>
            <person name="Schneeberger K."/>
        </authorList>
    </citation>
    <scope>NUCLEOTIDE SEQUENCE [LARGE SCALE GENOMIC DNA]</scope>
    <source>
        <strain evidence="6">cv. Pajares</strain>
    </source>
</reference>
<dbReference type="OrthoDB" id="10253115at2759"/>
<dbReference type="InterPro" id="IPR045851">
    <property type="entry name" value="AMP-bd_C_sf"/>
</dbReference>
<evidence type="ECO:0000313" key="5">
    <source>
        <dbReference type="EMBL" id="KFK29403.1"/>
    </source>
</evidence>
<dbReference type="Gene3D" id="3.40.50.12780">
    <property type="entry name" value="N-terminal domain of ligase-like"/>
    <property type="match status" value="1"/>
</dbReference>
<dbReference type="PANTHER" id="PTHR43859">
    <property type="entry name" value="ACYL-ACTIVATING ENZYME"/>
    <property type="match status" value="1"/>
</dbReference>
<evidence type="ECO:0000256" key="1">
    <source>
        <dbReference type="ARBA" id="ARBA00006432"/>
    </source>
</evidence>
<keyword evidence="6" id="KW-1185">Reference proteome</keyword>
<dbReference type="GO" id="GO:0016874">
    <property type="term" value="F:ligase activity"/>
    <property type="evidence" value="ECO:0007669"/>
    <property type="project" value="UniProtKB-KW"/>
</dbReference>
<sequence length="579" mass="64630">MDKMALCEANNVPLTPITFLKRASECYPNRTSIIYGQTRFTWRQTYERCCRLATSLLTLNISKNDVVSVVAPNIPAMYEMHFAVPMAGGVLNPINTRLDAKSMAAILSHAQPKFLFLDRIFESLAQEIHHLLAIEDTHLNMLVIFIDETDFSKKISPNELDYEGLIRSGEPTSSMVTRMFSIQNEQDPISLNYTSGTTADPKGVVVSHRGAYLSCLSAIMGWEIGTGPVYLWTLPMFHCNGWTLTWSMAARGGTNVCMRQVTALEIYKNIELHGVTHMCCVPTVFNILLQGNPLDFSHRSGPVQVLTGGSSPPAALVKKVEGLGFKVMQVYGLTEATGAALFCEWQDEWNRLPENQQMKLKARQGVGILTLADFDVKDTETQESVPRDGKTMGEIVIKGSCIMKGYLKNPKATFEAFKNGWLNTGDIGVVHPDGHVEIKDRSKDIIISGGENISSVEIENVLYKHQKVLEAAVVAMPHLMWGETPCAFIVLEKGETNHGDREAKVVIRERDLIEYCRENLPRFMCPRKVVFVEELPKNGNGKILKPKLRDIAKGFVVNDEDNIGSKVVQRRVDCFTSRL</sequence>
<keyword evidence="2" id="KW-0436">Ligase</keyword>
<dbReference type="CDD" id="cd12118">
    <property type="entry name" value="ttLC_FACS_AEE21_like"/>
    <property type="match status" value="1"/>
</dbReference>
<dbReference type="Gene3D" id="3.30.300.30">
    <property type="match status" value="1"/>
</dbReference>
<dbReference type="InterPro" id="IPR025110">
    <property type="entry name" value="AMP-bd_C"/>
</dbReference>
<dbReference type="NCBIfam" id="NF006020">
    <property type="entry name" value="PRK08162.1"/>
    <property type="match status" value="1"/>
</dbReference>
<evidence type="ECO:0000256" key="2">
    <source>
        <dbReference type="ARBA" id="ARBA00022598"/>
    </source>
</evidence>
<dbReference type="FunFam" id="3.40.50.12780:FF:000003">
    <property type="entry name" value="Long-chain-fatty-acid--CoA ligase FadD"/>
    <property type="match status" value="1"/>
</dbReference>
<dbReference type="PANTHER" id="PTHR43859:SF25">
    <property type="entry name" value="BENZOATE--COA LIGASE, PEROXISOMAL-RELATED"/>
    <property type="match status" value="1"/>
</dbReference>
<comment type="similarity">
    <text evidence="1">Belongs to the ATP-dependent AMP-binding enzyme family.</text>
</comment>
<dbReference type="Pfam" id="PF13193">
    <property type="entry name" value="AMP-binding_C"/>
    <property type="match status" value="1"/>
</dbReference>
<dbReference type="SUPFAM" id="SSF56801">
    <property type="entry name" value="Acetyl-CoA synthetase-like"/>
    <property type="match status" value="1"/>
</dbReference>
<feature type="domain" description="AMP-dependent synthetase/ligase" evidence="3">
    <location>
        <begin position="21"/>
        <end position="407"/>
    </location>
</feature>
<name>A0A087GHQ1_ARAAL</name>
<feature type="domain" description="AMP-binding enzyme C-terminal" evidence="4">
    <location>
        <begin position="457"/>
        <end position="542"/>
    </location>
</feature>
<dbReference type="FunFam" id="3.30.300.30:FF:000008">
    <property type="entry name" value="2,3-dihydroxybenzoate-AMP ligase"/>
    <property type="match status" value="1"/>
</dbReference>
<protein>
    <submittedName>
        <fullName evidence="5">Uncharacterized protein</fullName>
    </submittedName>
</protein>
<proteinExistence type="inferred from homology"/>
<gene>
    <name evidence="5" type="ordered locus">AALP_Aa7g129300</name>
</gene>
<dbReference type="AlphaFoldDB" id="A0A087GHQ1"/>
<evidence type="ECO:0000313" key="6">
    <source>
        <dbReference type="Proteomes" id="UP000029120"/>
    </source>
</evidence>
<dbReference type="InterPro" id="IPR042099">
    <property type="entry name" value="ANL_N_sf"/>
</dbReference>
<dbReference type="OMA" id="IRLMYTS"/>